<accession>S2DFB4</accession>
<dbReference type="AlphaFoldDB" id="S2DFB4"/>
<reference evidence="1 2" key="1">
    <citation type="journal article" date="2013" name="Genome Announc.">
        <title>Draft Genome Sequence of Indibacter alkaliphilus Strain LW1T, Isolated from Lonar Lake, a Haloalkaline Lake in the Buldana District of Maharashtra, India.</title>
        <authorList>
            <person name="Singh A."/>
            <person name="Kumar Jangir P."/>
            <person name="Sharma R."/>
            <person name="Singh A."/>
            <person name="Kumar Pinnaka A."/>
            <person name="Shivaji S."/>
        </authorList>
    </citation>
    <scope>NUCLEOTIDE SEQUENCE [LARGE SCALE GENOMIC DNA]</scope>
    <source>
        <strain evidence="2">CCUG 57479 / KCTC 22604 / LW1</strain>
    </source>
</reference>
<organism evidence="1 2">
    <name type="scientific">Indibacter alkaliphilus (strain CCUG 57479 / KCTC 22604 / LW1)</name>
    <dbReference type="NCBI Taxonomy" id="1189612"/>
    <lineage>
        <taxon>Bacteria</taxon>
        <taxon>Pseudomonadati</taxon>
        <taxon>Bacteroidota</taxon>
        <taxon>Cytophagia</taxon>
        <taxon>Cytophagales</taxon>
        <taxon>Cyclobacteriaceae</taxon>
    </lineage>
</organism>
<protein>
    <submittedName>
        <fullName evidence="1">Uncharacterized protein</fullName>
    </submittedName>
</protein>
<comment type="caution">
    <text evidence="1">The sequence shown here is derived from an EMBL/GenBank/DDBJ whole genome shotgun (WGS) entry which is preliminary data.</text>
</comment>
<dbReference type="Proteomes" id="UP000006073">
    <property type="component" value="Unassembled WGS sequence"/>
</dbReference>
<keyword evidence="2" id="KW-1185">Reference proteome</keyword>
<evidence type="ECO:0000313" key="1">
    <source>
        <dbReference type="EMBL" id="EOZ97807.1"/>
    </source>
</evidence>
<sequence>MKIVRNGNMKSAAKVVFLESSFSNIGNSLFLRGSSYD</sequence>
<name>S2DFB4_INDAL</name>
<evidence type="ECO:0000313" key="2">
    <source>
        <dbReference type="Proteomes" id="UP000006073"/>
    </source>
</evidence>
<dbReference type="EMBL" id="ALWO02000027">
    <property type="protein sequence ID" value="EOZ97807.1"/>
    <property type="molecule type" value="Genomic_DNA"/>
</dbReference>
<gene>
    <name evidence="1" type="ORF">A33Q_1616</name>
</gene>
<proteinExistence type="predicted"/>